<dbReference type="Proteomes" id="UP000032503">
    <property type="component" value="Unassembled WGS sequence"/>
</dbReference>
<feature type="transmembrane region" description="Helical" evidence="7">
    <location>
        <begin position="409"/>
        <end position="431"/>
    </location>
</feature>
<keyword evidence="10" id="KW-1185">Reference proteome</keyword>
<protein>
    <recommendedName>
        <fullName evidence="8">RDD domain-containing protein</fullName>
    </recommendedName>
</protein>
<dbReference type="InterPro" id="IPR051791">
    <property type="entry name" value="Pra-immunoreactive"/>
</dbReference>
<reference evidence="9 10" key="1">
    <citation type="journal article" date="2001" name="Int. J. Syst. Evol. Microbiol.">
        <title>Agreia bicolorata gen. nov., sp. nov., to accommodate actinobacteria isolated from narrow reed grass infected by the nematode Heteroanguina graminophila.</title>
        <authorList>
            <person name="Evtushenko L.I."/>
            <person name="Dorofeeva L.V."/>
            <person name="Dobrovolskaya T.G."/>
            <person name="Streshinskaya G.M."/>
            <person name="Subbotin S.A."/>
            <person name="Tiedje J.M."/>
        </authorList>
    </citation>
    <scope>NUCLEOTIDE SEQUENCE [LARGE SCALE GENOMIC DNA]</scope>
    <source>
        <strain evidence="9 10">VKM Ac-1804</strain>
    </source>
</reference>
<evidence type="ECO:0000256" key="2">
    <source>
        <dbReference type="ARBA" id="ARBA00022475"/>
    </source>
</evidence>
<keyword evidence="3 7" id="KW-0812">Transmembrane</keyword>
<evidence type="ECO:0000313" key="10">
    <source>
        <dbReference type="Proteomes" id="UP000032503"/>
    </source>
</evidence>
<feature type="transmembrane region" description="Helical" evidence="7">
    <location>
        <begin position="350"/>
        <end position="374"/>
    </location>
</feature>
<dbReference type="InterPro" id="IPR010432">
    <property type="entry name" value="RDD"/>
</dbReference>
<feature type="compositionally biased region" description="Basic and acidic residues" evidence="6">
    <location>
        <begin position="162"/>
        <end position="171"/>
    </location>
</feature>
<evidence type="ECO:0000256" key="4">
    <source>
        <dbReference type="ARBA" id="ARBA00022989"/>
    </source>
</evidence>
<dbReference type="PANTHER" id="PTHR36115:SF6">
    <property type="entry name" value="PROLINE-RICH ANTIGEN HOMOLOG"/>
    <property type="match status" value="1"/>
</dbReference>
<comment type="subcellular location">
    <subcellularLocation>
        <location evidence="1">Cell membrane</location>
        <topology evidence="1">Multi-pass membrane protein</topology>
    </subcellularLocation>
</comment>
<organism evidence="9 10">
    <name type="scientific">Agreia bicolorata</name>
    <dbReference type="NCBI Taxonomy" id="110935"/>
    <lineage>
        <taxon>Bacteria</taxon>
        <taxon>Bacillati</taxon>
        <taxon>Actinomycetota</taxon>
        <taxon>Actinomycetes</taxon>
        <taxon>Micrococcales</taxon>
        <taxon>Microbacteriaceae</taxon>
        <taxon>Agreia</taxon>
    </lineage>
</organism>
<evidence type="ECO:0000313" key="9">
    <source>
        <dbReference type="EMBL" id="KJC64895.1"/>
    </source>
</evidence>
<feature type="domain" description="RDD" evidence="8">
    <location>
        <begin position="306"/>
        <end position="444"/>
    </location>
</feature>
<name>A0ABR5CGU3_9MICO</name>
<gene>
    <name evidence="9" type="ORF">TZ00_04405</name>
</gene>
<keyword evidence="5 7" id="KW-0472">Membrane</keyword>
<keyword evidence="4 7" id="KW-1133">Transmembrane helix</keyword>
<dbReference type="EMBL" id="JYFC01000002">
    <property type="protein sequence ID" value="KJC64895.1"/>
    <property type="molecule type" value="Genomic_DNA"/>
</dbReference>
<keyword evidence="2" id="KW-1003">Cell membrane</keyword>
<dbReference type="Pfam" id="PF06271">
    <property type="entry name" value="RDD"/>
    <property type="match status" value="1"/>
</dbReference>
<evidence type="ECO:0000256" key="1">
    <source>
        <dbReference type="ARBA" id="ARBA00004651"/>
    </source>
</evidence>
<feature type="region of interest" description="Disordered" evidence="6">
    <location>
        <begin position="162"/>
        <end position="190"/>
    </location>
</feature>
<dbReference type="RefSeq" id="WP_044439630.1">
    <property type="nucleotide sequence ID" value="NZ_JYFC01000002.1"/>
</dbReference>
<evidence type="ECO:0000259" key="8">
    <source>
        <dbReference type="Pfam" id="PF06271"/>
    </source>
</evidence>
<dbReference type="PANTHER" id="PTHR36115">
    <property type="entry name" value="PROLINE-RICH ANTIGEN HOMOLOG-RELATED"/>
    <property type="match status" value="1"/>
</dbReference>
<evidence type="ECO:0000256" key="7">
    <source>
        <dbReference type="SAM" id="Phobius"/>
    </source>
</evidence>
<comment type="caution">
    <text evidence="9">The sequence shown here is derived from an EMBL/GenBank/DDBJ whole genome shotgun (WGS) entry which is preliminary data.</text>
</comment>
<evidence type="ECO:0000256" key="3">
    <source>
        <dbReference type="ARBA" id="ARBA00022692"/>
    </source>
</evidence>
<evidence type="ECO:0000256" key="6">
    <source>
        <dbReference type="SAM" id="MobiDB-lite"/>
    </source>
</evidence>
<sequence length="455" mass="47544">MDAVDLFSRVLSARSTLPSEFAGLESDPLWAALLTSVQNVVLGEIRAGRYPVLADESQRSAWPALLDRLGSDARVRIGREIVDKLTVSTVDELWVSCMRVVGGSRDAGAAVGSAVASAVESDARGASIALTSGDPVVQERIVDLLEALGEIVDTQLADRFGVRADDPRPEPIEFSLSDAGPAPEPVTQPRVAEQVAAEPVAEEPAPALTADAGLVVSMPPALAEPPARPAAVPVFEWAPDPSHPVSAPTGAPHEQTVARTPTPLATTPAYPATVPATYPAPAGYPVPPGDPGWRPLPTMVAGRTPATIGRRAGAFLIDRAISILITAAAALLFVWPAVSSASSSPDAGGLLIALAFIGVAALNVGWLLVVVWLVGTRGASPGKRIMRIEVTGFSSPGPIGFGRALLREVILAAFTIGSILTAWLPYASVYWDQTKQLRGWHDKAVDDIVVEVARL</sequence>
<proteinExistence type="predicted"/>
<evidence type="ECO:0000256" key="5">
    <source>
        <dbReference type="ARBA" id="ARBA00023136"/>
    </source>
</evidence>
<accession>A0ABR5CGU3</accession>
<feature type="transmembrane region" description="Helical" evidence="7">
    <location>
        <begin position="320"/>
        <end position="338"/>
    </location>
</feature>